<dbReference type="OrthoDB" id="4350324at2"/>
<dbReference type="InterPro" id="IPR027417">
    <property type="entry name" value="P-loop_NTPase"/>
</dbReference>
<dbReference type="Gene3D" id="3.40.50.300">
    <property type="entry name" value="P-loop containing nucleotide triphosphate hydrolases"/>
    <property type="match status" value="1"/>
</dbReference>
<gene>
    <name evidence="1" type="ORF">EHYA_00277</name>
</gene>
<sequence length="243" mass="26623">MPQKTQDPTRERESKVTAGGRVRRPGLLVGVEGLEAYEVSSALLRSIISPPRIFVGSTREPNARPDFATLMALAEAVGGDPYIRGGRSASETLTLIAMQAHRYESARLFLAAGRTVVEQRGIYTAAVEDAVTRHPGDVDRAHRSARRFLATVAEWRPLPGVVLINVDEPEAVVERLRAQDHEKLLDPGQLHQKAVLFERLAADDAARFRVFDRRESTDAASTEAAVRDWVGRVLPEGVGARSA</sequence>
<proteinExistence type="predicted"/>
<dbReference type="EMBL" id="BIFH01000013">
    <property type="protein sequence ID" value="GCD92638.1"/>
    <property type="molecule type" value="Genomic_DNA"/>
</dbReference>
<dbReference type="AlphaFoldDB" id="A0A401YDH5"/>
<name>A0A401YDH5_9ACTN</name>
<organism evidence="1 2">
    <name type="scientific">Embleya hyalina</name>
    <dbReference type="NCBI Taxonomy" id="516124"/>
    <lineage>
        <taxon>Bacteria</taxon>
        <taxon>Bacillati</taxon>
        <taxon>Actinomycetota</taxon>
        <taxon>Actinomycetes</taxon>
        <taxon>Kitasatosporales</taxon>
        <taxon>Streptomycetaceae</taxon>
        <taxon>Embleya</taxon>
    </lineage>
</organism>
<dbReference type="RefSeq" id="WP_126634986.1">
    <property type="nucleotide sequence ID" value="NZ_BIFH01000013.1"/>
</dbReference>
<reference evidence="1 2" key="1">
    <citation type="submission" date="2018-12" db="EMBL/GenBank/DDBJ databases">
        <title>Draft genome sequence of Embleya hyalina NBRC 13850T.</title>
        <authorList>
            <person name="Komaki H."/>
            <person name="Hosoyama A."/>
            <person name="Kimura A."/>
            <person name="Ichikawa N."/>
            <person name="Tamura T."/>
        </authorList>
    </citation>
    <scope>NUCLEOTIDE SEQUENCE [LARGE SCALE GENOMIC DNA]</scope>
    <source>
        <strain evidence="1 2">NBRC 13850</strain>
    </source>
</reference>
<evidence type="ECO:0000313" key="1">
    <source>
        <dbReference type="EMBL" id="GCD92638.1"/>
    </source>
</evidence>
<dbReference type="Proteomes" id="UP000286931">
    <property type="component" value="Unassembled WGS sequence"/>
</dbReference>
<accession>A0A401YDH5</accession>
<comment type="caution">
    <text evidence="1">The sequence shown here is derived from an EMBL/GenBank/DDBJ whole genome shotgun (WGS) entry which is preliminary data.</text>
</comment>
<protein>
    <recommendedName>
        <fullName evidence="3">Thymidylate kinase</fullName>
    </recommendedName>
</protein>
<keyword evidence="2" id="KW-1185">Reference proteome</keyword>
<evidence type="ECO:0000313" key="2">
    <source>
        <dbReference type="Proteomes" id="UP000286931"/>
    </source>
</evidence>
<evidence type="ECO:0008006" key="3">
    <source>
        <dbReference type="Google" id="ProtNLM"/>
    </source>
</evidence>